<evidence type="ECO:0000256" key="3">
    <source>
        <dbReference type="ARBA" id="ARBA00023237"/>
    </source>
</evidence>
<reference evidence="8" key="1">
    <citation type="submission" date="2017-02" db="EMBL/GenBank/DDBJ databases">
        <authorList>
            <person name="Tetz G."/>
            <person name="Tetz V."/>
        </authorList>
    </citation>
    <scope>NUCLEOTIDE SEQUENCE [LARGE SCALE GENOMIC DNA]</scope>
    <source>
        <strain evidence="8">VT16-26</strain>
    </source>
</reference>
<keyword evidence="7" id="KW-0675">Receptor</keyword>
<dbReference type="Gene3D" id="2.60.40.1120">
    <property type="entry name" value="Carboxypeptidase-like, regulatory domain"/>
    <property type="match status" value="1"/>
</dbReference>
<evidence type="ECO:0000313" key="8">
    <source>
        <dbReference type="Proteomes" id="UP000196355"/>
    </source>
</evidence>
<feature type="domain" description="Outer membrane protein beta-barrel" evidence="6">
    <location>
        <begin position="393"/>
        <end position="801"/>
    </location>
</feature>
<keyword evidence="2" id="KW-0472">Membrane</keyword>
<dbReference type="Pfam" id="PF07715">
    <property type="entry name" value="Plug"/>
    <property type="match status" value="1"/>
</dbReference>
<evidence type="ECO:0000259" key="5">
    <source>
        <dbReference type="Pfam" id="PF07715"/>
    </source>
</evidence>
<protein>
    <submittedName>
        <fullName evidence="7">TonB-dependent receptor</fullName>
    </submittedName>
</protein>
<evidence type="ECO:0000259" key="6">
    <source>
        <dbReference type="Pfam" id="PF14905"/>
    </source>
</evidence>
<dbReference type="AlphaFoldDB" id="A0A202BTV9"/>
<feature type="signal peptide" evidence="4">
    <location>
        <begin position="1"/>
        <end position="21"/>
    </location>
</feature>
<evidence type="ECO:0000256" key="1">
    <source>
        <dbReference type="ARBA" id="ARBA00004442"/>
    </source>
</evidence>
<dbReference type="RefSeq" id="WP_087711862.1">
    <property type="nucleotide sequence ID" value="NZ_MVAG01000147.1"/>
</dbReference>
<dbReference type="InterPro" id="IPR037066">
    <property type="entry name" value="Plug_dom_sf"/>
</dbReference>
<dbReference type="PANTHER" id="PTHR40980">
    <property type="entry name" value="PLUG DOMAIN-CONTAINING PROTEIN"/>
    <property type="match status" value="1"/>
</dbReference>
<dbReference type="InterPro" id="IPR008969">
    <property type="entry name" value="CarboxyPept-like_regulatory"/>
</dbReference>
<dbReference type="Pfam" id="PF14905">
    <property type="entry name" value="OMP_b-brl_3"/>
    <property type="match status" value="1"/>
</dbReference>
<keyword evidence="4" id="KW-0732">Signal</keyword>
<proteinExistence type="predicted"/>
<dbReference type="SUPFAM" id="SSF56935">
    <property type="entry name" value="Porins"/>
    <property type="match status" value="1"/>
</dbReference>
<evidence type="ECO:0000256" key="4">
    <source>
        <dbReference type="SAM" id="SignalP"/>
    </source>
</evidence>
<organism evidence="7 8">
    <name type="scientific">Chryseobacterium mucoviscidosis</name>
    <dbReference type="NCBI Taxonomy" id="1945581"/>
    <lineage>
        <taxon>Bacteria</taxon>
        <taxon>Pseudomonadati</taxon>
        <taxon>Bacteroidota</taxon>
        <taxon>Flavobacteriia</taxon>
        <taxon>Flavobacteriales</taxon>
        <taxon>Weeksellaceae</taxon>
        <taxon>Chryseobacterium group</taxon>
        <taxon>Chryseobacterium</taxon>
    </lineage>
</organism>
<keyword evidence="8" id="KW-1185">Reference proteome</keyword>
<name>A0A202BTV9_9FLAO</name>
<evidence type="ECO:0000256" key="2">
    <source>
        <dbReference type="ARBA" id="ARBA00023136"/>
    </source>
</evidence>
<dbReference type="Gene3D" id="2.170.130.10">
    <property type="entry name" value="TonB-dependent receptor, plug domain"/>
    <property type="match status" value="1"/>
</dbReference>
<dbReference type="Gene3D" id="2.40.170.20">
    <property type="entry name" value="TonB-dependent receptor, beta-barrel domain"/>
    <property type="match status" value="1"/>
</dbReference>
<dbReference type="InterPro" id="IPR012910">
    <property type="entry name" value="Plug_dom"/>
</dbReference>
<dbReference type="InterPro" id="IPR036942">
    <property type="entry name" value="Beta-barrel_TonB_sf"/>
</dbReference>
<dbReference type="PANTHER" id="PTHR40980:SF4">
    <property type="entry name" value="TONB-DEPENDENT RECEPTOR-LIKE BETA-BARREL DOMAIN-CONTAINING PROTEIN"/>
    <property type="match status" value="1"/>
</dbReference>
<accession>A0A202BTV9</accession>
<dbReference type="EMBL" id="MVAG01000147">
    <property type="protein sequence ID" value="OVE54802.1"/>
    <property type="molecule type" value="Genomic_DNA"/>
</dbReference>
<dbReference type="GO" id="GO:0009279">
    <property type="term" value="C:cell outer membrane"/>
    <property type="evidence" value="ECO:0007669"/>
    <property type="project" value="UniProtKB-SubCell"/>
</dbReference>
<evidence type="ECO:0000313" key="7">
    <source>
        <dbReference type="EMBL" id="OVE54802.1"/>
    </source>
</evidence>
<dbReference type="Proteomes" id="UP000196355">
    <property type="component" value="Unassembled WGS sequence"/>
</dbReference>
<dbReference type="InterPro" id="IPR041700">
    <property type="entry name" value="OMP_b-brl_3"/>
</dbReference>
<keyword evidence="3" id="KW-0998">Cell outer membrane</keyword>
<feature type="domain" description="TonB-dependent receptor plug" evidence="5">
    <location>
        <begin position="145"/>
        <end position="224"/>
    </location>
</feature>
<comment type="caution">
    <text evidence="7">The sequence shown here is derived from an EMBL/GenBank/DDBJ whole genome shotgun (WGS) entry which is preliminary data.</text>
</comment>
<gene>
    <name evidence="7" type="ORF">B0E34_18485</name>
</gene>
<feature type="chain" id="PRO_5012803816" evidence="4">
    <location>
        <begin position="22"/>
        <end position="803"/>
    </location>
</feature>
<sequence length="803" mass="90275">MNKIRLFFVLISIIAASVANAQVSSVTISGIVKNKADKSAIPYVNVVVKNEKDSVFVAGTVTNDEGRFSIANIKPGNYRLEVSFMGFKNKEQPLFVGSLSAFLDIPIIELEEASTVLEGVTISAKASDVSSKLDKKTYSVADNISQSGGSVLQSMQNLPGVTMQDGKVQLRGNDKVTVLIDGKQTALTGFGSQTGLDNIPSSAIDKIEIINNPSSKYDANGNAGIINIIMKKNKQNGFNGKVGLTSGLGSLWVRKENLPTIRPQYTFTPKINPSLSLNYRKDKVNIFLQADNLYTETLNKNEFVTRHYDDGTVINSQLKRNRNTNFLTTKAGVDWNIDEQNTLTVSGMYGSEKIIDRGDQPFFNGDISGRLRLWQFLEDELKTTAMATAAYQHKFKEAGHLLNIGFNYTFHREDEQYFYDNYLPSSTGTDAFKLLSDEQVYDFNIDYIKPLKYGRIETGIKLRNRSIPTNMEFRPGANSVLDMDAGGWANYKELIPAIYGNYVFENEKWEAELGLRMEHVKIQYDVNPNHSTYKSDGYHYTQPFPNMRLAYKLNDNNKLSVFYNRRVDRPNEVDIRIFPKYDDAEIIKVGNPALRPQFTNSIELGYKNTWNSGYFYSALYHRFADGTITRISSTVPGSTLIYAIFQNAGKSYNTGLEAIFDQKVSDVYSFNINGNLYRNQINAFTAENLYPEPNTFSADQQSAISGNLKLNNTFRFAKGWDAQLTAVYLAPDIIPQGKILSRFSVDGGLKKSVQKGKGEIFFNATDLLNTMVIKRKIDGIGFNYTSDDYYETQVIRLGYSYKF</sequence>
<dbReference type="SUPFAM" id="SSF49464">
    <property type="entry name" value="Carboxypeptidase regulatory domain-like"/>
    <property type="match status" value="1"/>
</dbReference>
<comment type="subcellular location">
    <subcellularLocation>
        <location evidence="1">Cell outer membrane</location>
    </subcellularLocation>
</comment>
<dbReference type="Pfam" id="PF13620">
    <property type="entry name" value="CarboxypepD_reg"/>
    <property type="match status" value="1"/>
</dbReference>